<dbReference type="InterPro" id="IPR015422">
    <property type="entry name" value="PyrdxlP-dep_Trfase_small"/>
</dbReference>
<keyword evidence="6" id="KW-0456">Lyase</keyword>
<dbReference type="SUPFAM" id="SSF53383">
    <property type="entry name" value="PLP-dependent transferases"/>
    <property type="match status" value="1"/>
</dbReference>
<accession>A0A1J3FQM6</accession>
<dbReference type="GO" id="GO:0008483">
    <property type="term" value="F:transaminase activity"/>
    <property type="evidence" value="ECO:0007669"/>
    <property type="project" value="TreeGrafter"/>
</dbReference>
<sequence length="499" mass="55974">MGSLKKNGGVSGAILSRIATNDQHGENSEYFDGWKAYDKDPFHFSRNPHGIIQMGLAENQLCLDLIKKWIKENPKASICTAEGVHQFSDIANFQDYHGLKEFRQAIAHFMGKARGGRVTFDPERVVMSGGATGANETIMFCLADPGDVFLVPSPYYAAFDRDLRWRTGVETTPVHCYSSNNFKLTVEAVEWAYEKAQESNKKVKGLILTNPSNPLGTMLDKDTLENLVRFVTRKNIHLVVDEIYAATVFAGENFVSVAEVVNNVDSSEVNVDLIHIVYSLSKDMGLPGFRVGIVYSYNDSVVSCARKMSSFGLVSSQTQLMLASMLSDDRFVENFLLESSRRLGIRHGTFTLGLKKTGITCLTSSAGLFVWMDLRHLLRDRNSFESEIELWRIIINKVKLNVSPGSSFHCTEPGWFRVCFANMDDDTLHVALQRIQDFVSKNNNNIAEKASDNDQIIQNNNAKKQKWRQGNLRLSFRRLYEDGLSSPGIMSPHSPLLKA</sequence>
<evidence type="ECO:0000256" key="8">
    <source>
        <dbReference type="ARBA" id="ARBA00037888"/>
    </source>
</evidence>
<evidence type="ECO:0000256" key="6">
    <source>
        <dbReference type="ARBA" id="ARBA00023239"/>
    </source>
</evidence>
<comment type="pathway">
    <text evidence="8">Alkene biosynthesis; ethylene biosynthesis via S-adenosyl-L-methionine; ethylene from S-adenosyl-L-methionine: step 1/2.</text>
</comment>
<dbReference type="GO" id="GO:0009693">
    <property type="term" value="P:ethylene biosynthetic process"/>
    <property type="evidence" value="ECO:0007669"/>
    <property type="project" value="UniProtKB-KW"/>
</dbReference>
<evidence type="ECO:0000256" key="2">
    <source>
        <dbReference type="ARBA" id="ARBA00007441"/>
    </source>
</evidence>
<protein>
    <recommendedName>
        <fullName evidence="9">1-aminocyclopropane-1-carboxylate synthase</fullName>
        <ecNumber evidence="9">4.4.1.14</ecNumber>
    </recommendedName>
</protein>
<evidence type="ECO:0000256" key="9">
    <source>
        <dbReference type="ARBA" id="ARBA00039053"/>
    </source>
</evidence>
<dbReference type="Gene3D" id="3.40.640.10">
    <property type="entry name" value="Type I PLP-dependent aspartate aminotransferase-like (Major domain)"/>
    <property type="match status" value="1"/>
</dbReference>
<reference evidence="12" key="1">
    <citation type="submission" date="2016-07" db="EMBL/GenBank/DDBJ databases">
        <title>De novo transcriptome assembly of four accessions of the metal hyperaccumulator plant Noccaea caerulescens.</title>
        <authorList>
            <person name="Blande D."/>
            <person name="Halimaa P."/>
            <person name="Tervahauta A.I."/>
            <person name="Aarts M.G."/>
            <person name="Karenlampi S.O."/>
        </authorList>
    </citation>
    <scope>NUCLEOTIDE SEQUENCE</scope>
</reference>
<dbReference type="FunFam" id="3.40.640.10:FF:000051">
    <property type="entry name" value="1-aminocyclopropane-1-carboxylate synthase 3"/>
    <property type="match status" value="1"/>
</dbReference>
<dbReference type="InterPro" id="IPR050478">
    <property type="entry name" value="Ethylene_sulfur-biosynth"/>
</dbReference>
<comment type="cofactor">
    <cofactor evidence="1">
        <name>pyridoxal 5'-phosphate</name>
        <dbReference type="ChEBI" id="CHEBI:597326"/>
    </cofactor>
</comment>
<dbReference type="PANTHER" id="PTHR43795">
    <property type="entry name" value="BIFUNCTIONAL ASPARTATE AMINOTRANSFERASE AND GLUTAMATE/ASPARTATE-PREPHENATE AMINOTRANSFERASE-RELATED"/>
    <property type="match status" value="1"/>
</dbReference>
<dbReference type="PANTHER" id="PTHR43795:SF118">
    <property type="entry name" value="1-AMINOCYCLOPROPANE-1-CARBOXYLATE SYNTHASE 2"/>
    <property type="match status" value="1"/>
</dbReference>
<evidence type="ECO:0000256" key="4">
    <source>
        <dbReference type="ARBA" id="ARBA00022691"/>
    </source>
</evidence>
<gene>
    <name evidence="12" type="ORF">LC_TR2285_c0_g1_i1_g.7327</name>
</gene>
<keyword evidence="7" id="KW-0292">Fruit ripening</keyword>
<evidence type="ECO:0000256" key="10">
    <source>
        <dbReference type="ARBA" id="ARBA00049554"/>
    </source>
</evidence>
<dbReference type="CDD" id="cd00609">
    <property type="entry name" value="AAT_like"/>
    <property type="match status" value="1"/>
</dbReference>
<dbReference type="GO" id="GO:0009835">
    <property type="term" value="P:fruit ripening"/>
    <property type="evidence" value="ECO:0007669"/>
    <property type="project" value="UniProtKB-KW"/>
</dbReference>
<dbReference type="Pfam" id="PF00155">
    <property type="entry name" value="Aminotran_1_2"/>
    <property type="match status" value="1"/>
</dbReference>
<evidence type="ECO:0000259" key="11">
    <source>
        <dbReference type="Pfam" id="PF00155"/>
    </source>
</evidence>
<evidence type="ECO:0000256" key="3">
    <source>
        <dbReference type="ARBA" id="ARBA00022666"/>
    </source>
</evidence>
<evidence type="ECO:0000256" key="1">
    <source>
        <dbReference type="ARBA" id="ARBA00001933"/>
    </source>
</evidence>
<dbReference type="InterPro" id="IPR015424">
    <property type="entry name" value="PyrdxlP-dep_Trfase"/>
</dbReference>
<evidence type="ECO:0000256" key="7">
    <source>
        <dbReference type="ARBA" id="ARBA00033478"/>
    </source>
</evidence>
<keyword evidence="5" id="KW-0663">Pyridoxal phosphate</keyword>
<proteinExistence type="inferred from homology"/>
<name>A0A1J3FQM6_NOCCA</name>
<dbReference type="PROSITE" id="PS00105">
    <property type="entry name" value="AA_TRANSFER_CLASS_1"/>
    <property type="match status" value="1"/>
</dbReference>
<dbReference type="GO" id="GO:0030170">
    <property type="term" value="F:pyridoxal phosphate binding"/>
    <property type="evidence" value="ECO:0007669"/>
    <property type="project" value="InterPro"/>
</dbReference>
<evidence type="ECO:0000256" key="5">
    <source>
        <dbReference type="ARBA" id="ARBA00022898"/>
    </source>
</evidence>
<dbReference type="Gene3D" id="3.90.1150.10">
    <property type="entry name" value="Aspartate Aminotransferase, domain 1"/>
    <property type="match status" value="1"/>
</dbReference>
<keyword evidence="4" id="KW-0949">S-adenosyl-L-methionine</keyword>
<comment type="catalytic activity">
    <reaction evidence="10">
        <text>S-adenosyl-L-methionine = 1-aminocyclopropane-1-carboxylate + S-methyl-5'-thioadenosine + H(+)</text>
        <dbReference type="Rhea" id="RHEA:21744"/>
        <dbReference type="ChEBI" id="CHEBI:15378"/>
        <dbReference type="ChEBI" id="CHEBI:17509"/>
        <dbReference type="ChEBI" id="CHEBI:58360"/>
        <dbReference type="ChEBI" id="CHEBI:59789"/>
        <dbReference type="EC" id="4.4.1.14"/>
    </reaction>
</comment>
<evidence type="ECO:0000313" key="12">
    <source>
        <dbReference type="EMBL" id="JAU44872.1"/>
    </source>
</evidence>
<dbReference type="PRINTS" id="PR00753">
    <property type="entry name" value="ACCSYNTHASE"/>
</dbReference>
<comment type="similarity">
    <text evidence="2">Belongs to the class-I pyridoxal-phosphate-dependent aminotransferase family.</text>
</comment>
<feature type="domain" description="Aminotransferase class I/classII large" evidence="11">
    <location>
        <begin position="52"/>
        <end position="435"/>
    </location>
</feature>
<dbReference type="GO" id="GO:0016847">
    <property type="term" value="F:1-aminocyclopropane-1-carboxylate synthase activity"/>
    <property type="evidence" value="ECO:0007669"/>
    <property type="project" value="UniProtKB-EC"/>
</dbReference>
<dbReference type="EC" id="4.4.1.14" evidence="9"/>
<dbReference type="EMBL" id="GEVK01007960">
    <property type="protein sequence ID" value="JAU44872.1"/>
    <property type="molecule type" value="Transcribed_RNA"/>
</dbReference>
<dbReference type="AlphaFoldDB" id="A0A1J3FQM6"/>
<dbReference type="InterPro" id="IPR004838">
    <property type="entry name" value="NHTrfase_class1_PyrdxlP-BS"/>
</dbReference>
<organism evidence="12">
    <name type="scientific">Noccaea caerulescens</name>
    <name type="common">Alpine penny-cress</name>
    <name type="synonym">Thlaspi caerulescens</name>
    <dbReference type="NCBI Taxonomy" id="107243"/>
    <lineage>
        <taxon>Eukaryota</taxon>
        <taxon>Viridiplantae</taxon>
        <taxon>Streptophyta</taxon>
        <taxon>Embryophyta</taxon>
        <taxon>Tracheophyta</taxon>
        <taxon>Spermatophyta</taxon>
        <taxon>Magnoliopsida</taxon>
        <taxon>eudicotyledons</taxon>
        <taxon>Gunneridae</taxon>
        <taxon>Pentapetalae</taxon>
        <taxon>rosids</taxon>
        <taxon>malvids</taxon>
        <taxon>Brassicales</taxon>
        <taxon>Brassicaceae</taxon>
        <taxon>Coluteocarpeae</taxon>
        <taxon>Noccaea</taxon>
    </lineage>
</organism>
<keyword evidence="3" id="KW-0266">Ethylene biosynthesis</keyword>
<dbReference type="InterPro" id="IPR004839">
    <property type="entry name" value="Aminotransferase_I/II_large"/>
</dbReference>
<dbReference type="InterPro" id="IPR015421">
    <property type="entry name" value="PyrdxlP-dep_Trfase_major"/>
</dbReference>